<protein>
    <submittedName>
        <fullName evidence="2">Uncharacterized protein</fullName>
    </submittedName>
</protein>
<feature type="region of interest" description="Disordered" evidence="1">
    <location>
        <begin position="1"/>
        <end position="47"/>
    </location>
</feature>
<keyword evidence="3" id="KW-1185">Reference proteome</keyword>
<proteinExistence type="predicted"/>
<evidence type="ECO:0000256" key="1">
    <source>
        <dbReference type="SAM" id="MobiDB-lite"/>
    </source>
</evidence>
<reference evidence="2 3" key="1">
    <citation type="submission" date="2016-03" db="EMBL/GenBank/DDBJ databases">
        <authorList>
            <person name="Ploux O."/>
        </authorList>
    </citation>
    <scope>NUCLEOTIDE SEQUENCE [LARGE SCALE GENOMIC DNA]</scope>
    <source>
        <strain evidence="2 3">UAMH 11012</strain>
    </source>
</reference>
<sequence>MNISKSSSEDGNDDKASTPPSTPVSYLASHPVSSMPSIPEMGLRPHTVPTPYVDRKRLLFNLRARFGAEKFRVQLRLNQWTLFLPTDLSEHEVLELCG</sequence>
<name>A0A1L7XSX3_9HELO</name>
<gene>
    <name evidence="2" type="ORF">PAC_18029</name>
</gene>
<dbReference type="AlphaFoldDB" id="A0A1L7XSX3"/>
<dbReference type="OrthoDB" id="3783539at2759"/>
<evidence type="ECO:0000313" key="3">
    <source>
        <dbReference type="Proteomes" id="UP000184330"/>
    </source>
</evidence>
<dbReference type="EMBL" id="FJOG01000051">
    <property type="protein sequence ID" value="CZR68130.1"/>
    <property type="molecule type" value="Genomic_DNA"/>
</dbReference>
<dbReference type="Proteomes" id="UP000184330">
    <property type="component" value="Unassembled WGS sequence"/>
</dbReference>
<organism evidence="2 3">
    <name type="scientific">Phialocephala subalpina</name>
    <dbReference type="NCBI Taxonomy" id="576137"/>
    <lineage>
        <taxon>Eukaryota</taxon>
        <taxon>Fungi</taxon>
        <taxon>Dikarya</taxon>
        <taxon>Ascomycota</taxon>
        <taxon>Pezizomycotina</taxon>
        <taxon>Leotiomycetes</taxon>
        <taxon>Helotiales</taxon>
        <taxon>Mollisiaceae</taxon>
        <taxon>Phialocephala</taxon>
        <taxon>Phialocephala fortinii species complex</taxon>
    </lineage>
</organism>
<evidence type="ECO:0000313" key="2">
    <source>
        <dbReference type="EMBL" id="CZR68130.1"/>
    </source>
</evidence>
<accession>A0A1L7XSX3</accession>